<comment type="caution">
    <text evidence="2">The sequence shown here is derived from an EMBL/GenBank/DDBJ whole genome shotgun (WGS) entry which is preliminary data.</text>
</comment>
<keyword evidence="1" id="KW-0175">Coiled coil</keyword>
<dbReference type="RefSeq" id="WP_203365318.1">
    <property type="nucleotide sequence ID" value="NZ_WSFT01000016.1"/>
</dbReference>
<feature type="coiled-coil region" evidence="1">
    <location>
        <begin position="25"/>
        <end position="59"/>
    </location>
</feature>
<proteinExistence type="predicted"/>
<evidence type="ECO:0000313" key="3">
    <source>
        <dbReference type="Proteomes" id="UP000724672"/>
    </source>
</evidence>
<name>A0A942UXF2_9FIRM</name>
<accession>A0A942UXF2</accession>
<reference evidence="2" key="1">
    <citation type="submission" date="2019-12" db="EMBL/GenBank/DDBJ databases">
        <title>Clostridiaceae gen. nov. sp. nov., isolated from sediment in Xinjiang, China.</title>
        <authorList>
            <person name="Zhang R."/>
        </authorList>
    </citation>
    <scope>NUCLEOTIDE SEQUENCE</scope>
    <source>
        <strain evidence="2">D2Q-11</strain>
    </source>
</reference>
<dbReference type="EMBL" id="WSFT01000016">
    <property type="protein sequence ID" value="MBS4537387.1"/>
    <property type="molecule type" value="Genomic_DNA"/>
</dbReference>
<gene>
    <name evidence="2" type="ORF">GOQ27_02875</name>
</gene>
<protein>
    <submittedName>
        <fullName evidence="2">Uncharacterized protein</fullName>
    </submittedName>
</protein>
<sequence>MSDIEHTNYKLSKLAEMNLEGIINKETYEEKYHATTKRLEELKEEANSLDGTHEQEKLLKDKLKSFRKAFDNNELLEVFDREVFENSIDKVIIGKTDESGKVNPYSVTFVFKAGMELEEDVSVKKTKGIHGNNKDVVYSYYADDTCGNLLTLDQNKNLTW</sequence>
<keyword evidence="3" id="KW-1185">Reference proteome</keyword>
<dbReference type="AlphaFoldDB" id="A0A942UXF2"/>
<organism evidence="2 3">
    <name type="scientific">Anaeromonas frigoriresistens</name>
    <dbReference type="NCBI Taxonomy" id="2683708"/>
    <lineage>
        <taxon>Bacteria</taxon>
        <taxon>Bacillati</taxon>
        <taxon>Bacillota</taxon>
        <taxon>Tissierellia</taxon>
        <taxon>Tissierellales</taxon>
        <taxon>Thermohalobacteraceae</taxon>
        <taxon>Anaeromonas</taxon>
    </lineage>
</organism>
<evidence type="ECO:0000313" key="2">
    <source>
        <dbReference type="EMBL" id="MBS4537387.1"/>
    </source>
</evidence>
<dbReference type="Proteomes" id="UP000724672">
    <property type="component" value="Unassembled WGS sequence"/>
</dbReference>
<evidence type="ECO:0000256" key="1">
    <source>
        <dbReference type="SAM" id="Coils"/>
    </source>
</evidence>